<feature type="transmembrane region" description="Helical" evidence="5">
    <location>
        <begin position="172"/>
        <end position="192"/>
    </location>
</feature>
<evidence type="ECO:0000256" key="5">
    <source>
        <dbReference type="SAM" id="Phobius"/>
    </source>
</evidence>
<keyword evidence="8" id="KW-1185">Reference proteome</keyword>
<feature type="transmembrane region" description="Helical" evidence="5">
    <location>
        <begin position="122"/>
        <end position="144"/>
    </location>
</feature>
<dbReference type="Proteomes" id="UP000509241">
    <property type="component" value="Chromosome"/>
</dbReference>
<keyword evidence="4 5" id="KW-0472">Membrane</keyword>
<gene>
    <name evidence="7" type="ORF">HYG82_14790</name>
</gene>
<evidence type="ECO:0000259" key="6">
    <source>
        <dbReference type="Pfam" id="PF04893"/>
    </source>
</evidence>
<dbReference type="AlphaFoldDB" id="A0A7D5GMD3"/>
<evidence type="ECO:0000313" key="8">
    <source>
        <dbReference type="Proteomes" id="UP000509241"/>
    </source>
</evidence>
<organism evidence="7 8">
    <name type="scientific">Natrinema halophilum</name>
    <dbReference type="NCBI Taxonomy" id="1699371"/>
    <lineage>
        <taxon>Archaea</taxon>
        <taxon>Methanobacteriati</taxon>
        <taxon>Methanobacteriota</taxon>
        <taxon>Stenosarchaea group</taxon>
        <taxon>Halobacteria</taxon>
        <taxon>Halobacteriales</taxon>
        <taxon>Natrialbaceae</taxon>
        <taxon>Natrinema</taxon>
    </lineage>
</organism>
<proteinExistence type="predicted"/>
<comment type="subcellular location">
    <subcellularLocation>
        <location evidence="1">Membrane</location>
        <topology evidence="1">Multi-pass membrane protein</topology>
    </subcellularLocation>
</comment>
<dbReference type="KEGG" id="haly:HYG82_14790"/>
<evidence type="ECO:0000256" key="3">
    <source>
        <dbReference type="ARBA" id="ARBA00022989"/>
    </source>
</evidence>
<keyword evidence="3 5" id="KW-1133">Transmembrane helix</keyword>
<protein>
    <submittedName>
        <fullName evidence="7">YIP1 family protein</fullName>
    </submittedName>
</protein>
<dbReference type="RefSeq" id="WP_179262149.1">
    <property type="nucleotide sequence ID" value="NZ_CP058601.1"/>
</dbReference>
<feature type="domain" description="Yip1" evidence="6">
    <location>
        <begin position="6"/>
        <end position="218"/>
    </location>
</feature>
<feature type="transmembrane region" description="Helical" evidence="5">
    <location>
        <begin position="21"/>
        <end position="41"/>
    </location>
</feature>
<sequence>MDGHVWRLLVDPSTFFESDSLTLSQSVGFLVAIGVLCLGVLPPTISLLESPVIPDEVVFGAFPPIRYVTFGWEASIPGIVGILGGALIAEPLVAWVAFSVLFYTLSWPVANERGFCRTARCVAWGFVPQFVANVLALVVLFATFPSTPTEIWGIGVTIPARIYVSPPTVGPLAAAVSAVGIVCTLWSGYLWAHAVAAARGLTLRQGATVVAVPTVLVLGPI</sequence>
<dbReference type="Pfam" id="PF04893">
    <property type="entry name" value="Yip1"/>
    <property type="match status" value="1"/>
</dbReference>
<keyword evidence="2 5" id="KW-0812">Transmembrane</keyword>
<dbReference type="InterPro" id="IPR006977">
    <property type="entry name" value="Yip1_dom"/>
</dbReference>
<evidence type="ECO:0000256" key="4">
    <source>
        <dbReference type="ARBA" id="ARBA00023136"/>
    </source>
</evidence>
<evidence type="ECO:0000256" key="2">
    <source>
        <dbReference type="ARBA" id="ARBA00022692"/>
    </source>
</evidence>
<dbReference type="GO" id="GO:0016020">
    <property type="term" value="C:membrane"/>
    <property type="evidence" value="ECO:0007669"/>
    <property type="project" value="UniProtKB-SubCell"/>
</dbReference>
<evidence type="ECO:0000256" key="1">
    <source>
        <dbReference type="ARBA" id="ARBA00004141"/>
    </source>
</evidence>
<dbReference type="EMBL" id="CP058601">
    <property type="protein sequence ID" value="QLG50032.1"/>
    <property type="molecule type" value="Genomic_DNA"/>
</dbReference>
<evidence type="ECO:0000313" key="7">
    <source>
        <dbReference type="EMBL" id="QLG50032.1"/>
    </source>
</evidence>
<accession>A0A7D5GMD3</accession>
<dbReference type="OrthoDB" id="186086at2157"/>
<dbReference type="GeneID" id="56034583"/>
<name>A0A7D5GMD3_9EURY</name>
<reference evidence="7 8" key="1">
    <citation type="submission" date="2020-07" db="EMBL/GenBank/DDBJ databases">
        <authorList>
            <person name="Cui H."/>
        </authorList>
    </citation>
    <scope>NUCLEOTIDE SEQUENCE [LARGE SCALE GENOMIC DNA]</scope>
    <source>
        <strain evidence="7 8">YPL8</strain>
    </source>
</reference>